<feature type="transmembrane region" description="Helical" evidence="1">
    <location>
        <begin position="112"/>
        <end position="132"/>
    </location>
</feature>
<sequence>MTSLHHNPSPPLTRSLLGKFFRFLRQPRYAPETGLMPRQILGNVMRLYSLAIALLIPIVIVIQILSSTVIKLDDNKFRDILQNMPLLGFVFLAVVFAPIFEESIFRLPLRYSPLNLSIALILVLSLAGPLFLGQAAPWILLSVLLGIILLSFCLGARLAQRTRTDHVHRWYARHLKGLIYGSAILFGLIHITNYHRGAWAFAPVLVLPQVTLGFFLAYIRLKYGFWWAVFTHALHNFIVTTPLLVLLLGSDQLQQQVLYQSKDVTLAPLDYGLLLVVLGAMVLGLTVTVLSVLKLFKDWQAEKRVLG</sequence>
<dbReference type="InterPro" id="IPR003675">
    <property type="entry name" value="Rce1/LyrA-like_dom"/>
</dbReference>
<gene>
    <name evidence="3" type="ORF">QQ91_0013720</name>
</gene>
<reference evidence="3 4" key="1">
    <citation type="journal article" date="2015" name="Genome Announc.">
        <title>Draft Genome Sequence of Filamentous Marine Cyanobacterium Lyngbya confervoides Strain BDU141951.</title>
        <authorList>
            <person name="Chandrababunaidu M.M."/>
            <person name="Sen D."/>
            <person name="Tripathy S."/>
        </authorList>
    </citation>
    <scope>NUCLEOTIDE SEQUENCE [LARGE SCALE GENOMIC DNA]</scope>
    <source>
        <strain evidence="3 4">BDU141951</strain>
    </source>
</reference>
<dbReference type="AlphaFoldDB" id="A0ABD4T6K7"/>
<keyword evidence="3" id="KW-0482">Metalloprotease</keyword>
<feature type="transmembrane region" description="Helical" evidence="1">
    <location>
        <begin position="138"/>
        <end position="159"/>
    </location>
</feature>
<feature type="transmembrane region" description="Helical" evidence="1">
    <location>
        <begin position="80"/>
        <end position="100"/>
    </location>
</feature>
<dbReference type="GO" id="GO:0080120">
    <property type="term" value="P:CAAX-box protein maturation"/>
    <property type="evidence" value="ECO:0007669"/>
    <property type="project" value="UniProtKB-ARBA"/>
</dbReference>
<feature type="transmembrane region" description="Helical" evidence="1">
    <location>
        <begin position="171"/>
        <end position="191"/>
    </location>
</feature>
<dbReference type="Proteomes" id="UP000031561">
    <property type="component" value="Unassembled WGS sequence"/>
</dbReference>
<dbReference type="GO" id="GO:0008237">
    <property type="term" value="F:metallopeptidase activity"/>
    <property type="evidence" value="ECO:0007669"/>
    <property type="project" value="UniProtKB-KW"/>
</dbReference>
<accession>A0ABD4T6K7</accession>
<evidence type="ECO:0000313" key="4">
    <source>
        <dbReference type="Proteomes" id="UP000031561"/>
    </source>
</evidence>
<keyword evidence="3" id="KW-0378">Hydrolase</keyword>
<keyword evidence="3" id="KW-0645">Protease</keyword>
<keyword evidence="1" id="KW-0812">Transmembrane</keyword>
<keyword evidence="1" id="KW-0472">Membrane</keyword>
<feature type="transmembrane region" description="Helical" evidence="1">
    <location>
        <begin position="269"/>
        <end position="296"/>
    </location>
</feature>
<organism evidence="3 4">
    <name type="scientific">Lyngbya confervoides BDU141951</name>
    <dbReference type="NCBI Taxonomy" id="1574623"/>
    <lineage>
        <taxon>Bacteria</taxon>
        <taxon>Bacillati</taxon>
        <taxon>Cyanobacteriota</taxon>
        <taxon>Cyanophyceae</taxon>
        <taxon>Oscillatoriophycideae</taxon>
        <taxon>Oscillatoriales</taxon>
        <taxon>Microcoleaceae</taxon>
        <taxon>Lyngbya</taxon>
    </lineage>
</organism>
<dbReference type="GO" id="GO:0004175">
    <property type="term" value="F:endopeptidase activity"/>
    <property type="evidence" value="ECO:0007669"/>
    <property type="project" value="UniProtKB-ARBA"/>
</dbReference>
<dbReference type="EMBL" id="JTHE03000079">
    <property type="protein sequence ID" value="MCM1983875.1"/>
    <property type="molecule type" value="Genomic_DNA"/>
</dbReference>
<name>A0ABD4T6K7_9CYAN</name>
<evidence type="ECO:0000256" key="1">
    <source>
        <dbReference type="SAM" id="Phobius"/>
    </source>
</evidence>
<feature type="domain" description="CAAX prenyl protease 2/Lysostaphin resistance protein A-like" evidence="2">
    <location>
        <begin position="86"/>
        <end position="238"/>
    </location>
</feature>
<evidence type="ECO:0000259" key="2">
    <source>
        <dbReference type="Pfam" id="PF02517"/>
    </source>
</evidence>
<dbReference type="RefSeq" id="WP_166275512.1">
    <property type="nucleotide sequence ID" value="NZ_JTHE03000079.1"/>
</dbReference>
<protein>
    <submittedName>
        <fullName evidence="3">CPBP family intramembrane metalloprotease</fullName>
    </submittedName>
</protein>
<feature type="transmembrane region" description="Helical" evidence="1">
    <location>
        <begin position="225"/>
        <end position="249"/>
    </location>
</feature>
<feature type="transmembrane region" description="Helical" evidence="1">
    <location>
        <begin position="197"/>
        <end position="218"/>
    </location>
</feature>
<evidence type="ECO:0000313" key="3">
    <source>
        <dbReference type="EMBL" id="MCM1983875.1"/>
    </source>
</evidence>
<dbReference type="Pfam" id="PF02517">
    <property type="entry name" value="Rce1-like"/>
    <property type="match status" value="1"/>
</dbReference>
<proteinExistence type="predicted"/>
<keyword evidence="4" id="KW-1185">Reference proteome</keyword>
<comment type="caution">
    <text evidence="3">The sequence shown here is derived from an EMBL/GenBank/DDBJ whole genome shotgun (WGS) entry which is preliminary data.</text>
</comment>
<keyword evidence="1" id="KW-1133">Transmembrane helix</keyword>
<feature type="transmembrane region" description="Helical" evidence="1">
    <location>
        <begin position="47"/>
        <end position="68"/>
    </location>
</feature>